<comment type="caution">
    <text evidence="8">The sequence shown here is derived from an EMBL/GenBank/DDBJ whole genome shotgun (WGS) entry which is preliminary data.</text>
</comment>
<organism evidence="8 9">
    <name type="scientific">Ridgeia piscesae</name>
    <name type="common">Tubeworm</name>
    <dbReference type="NCBI Taxonomy" id="27915"/>
    <lineage>
        <taxon>Eukaryota</taxon>
        <taxon>Metazoa</taxon>
        <taxon>Spiralia</taxon>
        <taxon>Lophotrochozoa</taxon>
        <taxon>Annelida</taxon>
        <taxon>Polychaeta</taxon>
        <taxon>Sedentaria</taxon>
        <taxon>Canalipalpata</taxon>
        <taxon>Sabellida</taxon>
        <taxon>Siboglinidae</taxon>
        <taxon>Ridgeia</taxon>
    </lineage>
</organism>
<feature type="region of interest" description="Disordered" evidence="5">
    <location>
        <begin position="1"/>
        <end position="30"/>
    </location>
</feature>
<dbReference type="GO" id="GO:0005615">
    <property type="term" value="C:extracellular space"/>
    <property type="evidence" value="ECO:0007669"/>
    <property type="project" value="UniProtKB-KW"/>
</dbReference>
<dbReference type="EMBL" id="JAODUO010001275">
    <property type="protein sequence ID" value="KAK2167433.1"/>
    <property type="molecule type" value="Genomic_DNA"/>
</dbReference>
<sequence>MHLSKSSCSLRDVSSSQQNDGSAKEGRDAVSRRPSYVVSTWAILVCLLVCLAQTAIIVQLRHRIDSQDERVVAIERVLATTGSNEDGHAHASTTQIDAHELNNPSRGRVSRLKRGVRDVAPRDVSSPSSRRTSDDANDRLTRRRRHQKRYVTRDELARALDSLNKIIDEDLHTSFHIVPLLVEFDDKDIATPVRVGPLRWTEHRDTHVTHMTGFELDSDTGQTVEVTVAGTYFVYSQVTYNGRETHTGVAHPPCAHVTMLKPYGRDATGDHKDQVKLLYSVTTQYDRGGRSAHAYDSVFQAGVFHLEPGDRLFVRPDMRSVGCRFVLHPEKTFFGTFRLNPATLKSPYSRRK</sequence>
<evidence type="ECO:0000313" key="9">
    <source>
        <dbReference type="Proteomes" id="UP001209878"/>
    </source>
</evidence>
<evidence type="ECO:0000259" key="7">
    <source>
        <dbReference type="PROSITE" id="PS50049"/>
    </source>
</evidence>
<evidence type="ECO:0000256" key="1">
    <source>
        <dbReference type="ARBA" id="ARBA00004370"/>
    </source>
</evidence>
<dbReference type="PROSITE" id="PS50049">
    <property type="entry name" value="THD_2"/>
    <property type="match status" value="1"/>
</dbReference>
<evidence type="ECO:0000256" key="5">
    <source>
        <dbReference type="SAM" id="MobiDB-lite"/>
    </source>
</evidence>
<dbReference type="Gene3D" id="2.60.120.40">
    <property type="match status" value="1"/>
</dbReference>
<dbReference type="SMART" id="SM00207">
    <property type="entry name" value="TNF"/>
    <property type="match status" value="1"/>
</dbReference>
<evidence type="ECO:0000256" key="6">
    <source>
        <dbReference type="SAM" id="Phobius"/>
    </source>
</evidence>
<protein>
    <recommendedName>
        <fullName evidence="7">THD domain-containing protein</fullName>
    </recommendedName>
</protein>
<reference evidence="8" key="1">
    <citation type="journal article" date="2023" name="Mol. Biol. Evol.">
        <title>Third-Generation Sequencing Reveals the Adaptive Role of the Epigenome in Three Deep-Sea Polychaetes.</title>
        <authorList>
            <person name="Perez M."/>
            <person name="Aroh O."/>
            <person name="Sun Y."/>
            <person name="Lan Y."/>
            <person name="Juniper S.K."/>
            <person name="Young C.R."/>
            <person name="Angers B."/>
            <person name="Qian P.Y."/>
        </authorList>
    </citation>
    <scope>NUCLEOTIDE SEQUENCE</scope>
    <source>
        <strain evidence="8">R07B-5</strain>
    </source>
</reference>
<keyword evidence="3" id="KW-0202">Cytokine</keyword>
<evidence type="ECO:0000256" key="3">
    <source>
        <dbReference type="ARBA" id="ARBA00022514"/>
    </source>
</evidence>
<dbReference type="PANTHER" id="PTHR11471">
    <property type="entry name" value="TUMOR NECROSIS FACTOR FAMILY MEMBER"/>
    <property type="match status" value="1"/>
</dbReference>
<keyword evidence="9" id="KW-1185">Reference proteome</keyword>
<proteinExistence type="inferred from homology"/>
<feature type="domain" description="THD" evidence="7">
    <location>
        <begin position="177"/>
        <end position="339"/>
    </location>
</feature>
<dbReference type="SUPFAM" id="SSF49842">
    <property type="entry name" value="TNF-like"/>
    <property type="match status" value="1"/>
</dbReference>
<feature type="region of interest" description="Disordered" evidence="5">
    <location>
        <begin position="83"/>
        <end position="146"/>
    </location>
</feature>
<dbReference type="Pfam" id="PF00229">
    <property type="entry name" value="TNF"/>
    <property type="match status" value="1"/>
</dbReference>
<dbReference type="GO" id="GO:0006955">
    <property type="term" value="P:immune response"/>
    <property type="evidence" value="ECO:0007669"/>
    <property type="project" value="InterPro"/>
</dbReference>
<dbReference type="Proteomes" id="UP001209878">
    <property type="component" value="Unassembled WGS sequence"/>
</dbReference>
<keyword evidence="6" id="KW-1133">Transmembrane helix</keyword>
<feature type="compositionally biased region" description="Basic and acidic residues" evidence="5">
    <location>
        <begin position="131"/>
        <end position="140"/>
    </location>
</feature>
<gene>
    <name evidence="8" type="ORF">NP493_1272g00028</name>
</gene>
<feature type="compositionally biased region" description="Polar residues" evidence="5">
    <location>
        <begin position="1"/>
        <end position="21"/>
    </location>
</feature>
<dbReference type="GO" id="GO:0016020">
    <property type="term" value="C:membrane"/>
    <property type="evidence" value="ECO:0007669"/>
    <property type="project" value="UniProtKB-SubCell"/>
</dbReference>
<dbReference type="InterPro" id="IPR008983">
    <property type="entry name" value="Tumour_necrosis_fac-like_dom"/>
</dbReference>
<evidence type="ECO:0000313" key="8">
    <source>
        <dbReference type="EMBL" id="KAK2167433.1"/>
    </source>
</evidence>
<comment type="similarity">
    <text evidence="2">Belongs to the tumor necrosis factor family.</text>
</comment>
<evidence type="ECO:0000256" key="4">
    <source>
        <dbReference type="ARBA" id="ARBA00023136"/>
    </source>
</evidence>
<dbReference type="GO" id="GO:0005164">
    <property type="term" value="F:tumor necrosis factor receptor binding"/>
    <property type="evidence" value="ECO:0007669"/>
    <property type="project" value="InterPro"/>
</dbReference>
<dbReference type="AlphaFoldDB" id="A0AAD9K9A3"/>
<name>A0AAD9K9A3_RIDPI</name>
<dbReference type="PANTHER" id="PTHR11471:SF13">
    <property type="entry name" value="TNF FAMILY PROFILE DOMAIN-CONTAINING PROTEIN"/>
    <property type="match status" value="1"/>
</dbReference>
<feature type="transmembrane region" description="Helical" evidence="6">
    <location>
        <begin position="41"/>
        <end position="60"/>
    </location>
</feature>
<accession>A0AAD9K9A3</accession>
<keyword evidence="6" id="KW-0812">Transmembrane</keyword>
<dbReference type="GO" id="GO:0005125">
    <property type="term" value="F:cytokine activity"/>
    <property type="evidence" value="ECO:0007669"/>
    <property type="project" value="UniProtKB-KW"/>
</dbReference>
<evidence type="ECO:0000256" key="2">
    <source>
        <dbReference type="ARBA" id="ARBA00008670"/>
    </source>
</evidence>
<keyword evidence="4 6" id="KW-0472">Membrane</keyword>
<comment type="subcellular location">
    <subcellularLocation>
        <location evidence="1">Membrane</location>
    </subcellularLocation>
</comment>
<dbReference type="InterPro" id="IPR006052">
    <property type="entry name" value="TNF_dom"/>
</dbReference>